<keyword evidence="1" id="KW-0812">Transmembrane</keyword>
<dbReference type="AlphaFoldDB" id="A0A8K0MH41"/>
<sequence>MLTIEFSDDNKQQPSTKTQMLILLFAAMAVLLGFLYASVIFMSRSYGPESRAVEVHIESFSASNFNVTSSPLLAEWKVELDIGNRKDHLRIDVEEIQSLLYYKDHEISCAMALKPIKVLSNKQGIVELNFNREACGENQPFLDDDLLHQLVEERRRGKIRFSLRIQIEMTFELLRSSWSWQRRVEPTCPEVDVVFEVGNEHGRLASETQVPIPCTV</sequence>
<keyword evidence="1" id="KW-1133">Transmembrane helix</keyword>
<evidence type="ECO:0000313" key="3">
    <source>
        <dbReference type="Proteomes" id="UP000796880"/>
    </source>
</evidence>
<organism evidence="2 3">
    <name type="scientific">Rhamnella rubrinervis</name>
    <dbReference type="NCBI Taxonomy" id="2594499"/>
    <lineage>
        <taxon>Eukaryota</taxon>
        <taxon>Viridiplantae</taxon>
        <taxon>Streptophyta</taxon>
        <taxon>Embryophyta</taxon>
        <taxon>Tracheophyta</taxon>
        <taxon>Spermatophyta</taxon>
        <taxon>Magnoliopsida</taxon>
        <taxon>eudicotyledons</taxon>
        <taxon>Gunneridae</taxon>
        <taxon>Pentapetalae</taxon>
        <taxon>rosids</taxon>
        <taxon>fabids</taxon>
        <taxon>Rosales</taxon>
        <taxon>Rhamnaceae</taxon>
        <taxon>rhamnoid group</taxon>
        <taxon>Rhamneae</taxon>
        <taxon>Rhamnella</taxon>
    </lineage>
</organism>
<name>A0A8K0MH41_9ROSA</name>
<feature type="transmembrane region" description="Helical" evidence="1">
    <location>
        <begin position="20"/>
        <end position="41"/>
    </location>
</feature>
<dbReference type="Proteomes" id="UP000796880">
    <property type="component" value="Unassembled WGS sequence"/>
</dbReference>
<evidence type="ECO:0000313" key="2">
    <source>
        <dbReference type="EMBL" id="KAF3445490.1"/>
    </source>
</evidence>
<proteinExistence type="predicted"/>
<dbReference type="EMBL" id="VOIH02000005">
    <property type="protein sequence ID" value="KAF3445490.1"/>
    <property type="molecule type" value="Genomic_DNA"/>
</dbReference>
<keyword evidence="3" id="KW-1185">Reference proteome</keyword>
<gene>
    <name evidence="2" type="ORF">FNV43_RR10666</name>
</gene>
<accession>A0A8K0MH41</accession>
<comment type="caution">
    <text evidence="2">The sequence shown here is derived from an EMBL/GenBank/DDBJ whole genome shotgun (WGS) entry which is preliminary data.</text>
</comment>
<protein>
    <submittedName>
        <fullName evidence="2">Uncharacterized protein</fullName>
    </submittedName>
</protein>
<evidence type="ECO:0000256" key="1">
    <source>
        <dbReference type="SAM" id="Phobius"/>
    </source>
</evidence>
<keyword evidence="1" id="KW-0472">Membrane</keyword>
<reference evidence="2" key="1">
    <citation type="submission" date="2020-03" db="EMBL/GenBank/DDBJ databases">
        <title>A high-quality chromosome-level genome assembly of a woody plant with both climbing and erect habits, Rhamnella rubrinervis.</title>
        <authorList>
            <person name="Lu Z."/>
            <person name="Yang Y."/>
            <person name="Zhu X."/>
            <person name="Sun Y."/>
        </authorList>
    </citation>
    <scope>NUCLEOTIDE SEQUENCE</scope>
    <source>
        <strain evidence="2">BYM</strain>
        <tissue evidence="2">Leaf</tissue>
    </source>
</reference>
<dbReference type="OrthoDB" id="695142at2759"/>